<dbReference type="Gene3D" id="1.10.10.2830">
    <property type="match status" value="1"/>
</dbReference>
<keyword evidence="4" id="KW-0238">DNA-binding</keyword>
<dbReference type="CDD" id="cd16393">
    <property type="entry name" value="SPO0J_N"/>
    <property type="match status" value="1"/>
</dbReference>
<name>R1AQM4_9FIRM</name>
<dbReference type="FunFam" id="3.90.1530.30:FF:000001">
    <property type="entry name" value="Chromosome partitioning protein ParB"/>
    <property type="match status" value="1"/>
</dbReference>
<organism evidence="7 8">
    <name type="scientific">Caldisalinibacter kiritimatiensis</name>
    <dbReference type="NCBI Taxonomy" id="1304284"/>
    <lineage>
        <taxon>Bacteria</taxon>
        <taxon>Bacillati</taxon>
        <taxon>Bacillota</taxon>
        <taxon>Tissierellia</taxon>
        <taxon>Tissierellales</taxon>
        <taxon>Thermohalobacteraceae</taxon>
        <taxon>Caldisalinibacter</taxon>
    </lineage>
</organism>
<evidence type="ECO:0000259" key="6">
    <source>
        <dbReference type="SMART" id="SM00470"/>
    </source>
</evidence>
<dbReference type="GO" id="GO:0007059">
    <property type="term" value="P:chromosome segregation"/>
    <property type="evidence" value="ECO:0007669"/>
    <property type="project" value="UniProtKB-KW"/>
</dbReference>
<dbReference type="InterPro" id="IPR057240">
    <property type="entry name" value="ParB_dimer_C"/>
</dbReference>
<dbReference type="Pfam" id="PF17762">
    <property type="entry name" value="HTH_ParB"/>
    <property type="match status" value="1"/>
</dbReference>
<dbReference type="PATRIC" id="fig|1304284.3.peg.2495"/>
<comment type="similarity">
    <text evidence="2">Belongs to the ParB family.</text>
</comment>
<dbReference type="InterPro" id="IPR050336">
    <property type="entry name" value="Chromosome_partition/occlusion"/>
</dbReference>
<evidence type="ECO:0000313" key="7">
    <source>
        <dbReference type="EMBL" id="EOC99422.1"/>
    </source>
</evidence>
<dbReference type="Gene3D" id="3.90.1530.30">
    <property type="match status" value="1"/>
</dbReference>
<dbReference type="SUPFAM" id="SSF109709">
    <property type="entry name" value="KorB DNA-binding domain-like"/>
    <property type="match status" value="1"/>
</dbReference>
<keyword evidence="5" id="KW-0175">Coiled coil</keyword>
<sequence>MAKKKRGLGKGLSALIPDEPKEEIIEEAGEKIVSLDISLIEPNDEQPRRHFDEQSLYELTKSIEAHGVLQPIIVRKKGKGYQIVAGERRWRAAKEAGLKEIPCLVKELEQIKSTEIALIENIQREDLNPIEEALAYNGLMDKYDFTQEEVADIVGKSRSYIANVTRLLNLDERVLEYISTGRLSSGHGRALLSIRDSELQYGTAIKIMEKGLSVRETEKLIKEMKNKKKNKRKNKVQKKKDPILIELEDNLTKVLGTKVQISKGRKKGKIEIEYYSDEDLERILDIISNA</sequence>
<dbReference type="FunFam" id="1.10.10.2830:FF:000001">
    <property type="entry name" value="Chromosome partitioning protein ParB"/>
    <property type="match status" value="1"/>
</dbReference>
<keyword evidence="8" id="KW-1185">Reference proteome</keyword>
<dbReference type="OrthoDB" id="9802051at2"/>
<dbReference type="STRING" id="1304284.L21TH_2540"/>
<feature type="coiled-coil region" evidence="5">
    <location>
        <begin position="214"/>
        <end position="241"/>
    </location>
</feature>
<dbReference type="AlphaFoldDB" id="R1AQM4"/>
<evidence type="ECO:0000256" key="4">
    <source>
        <dbReference type="ARBA" id="ARBA00023125"/>
    </source>
</evidence>
<dbReference type="Pfam" id="PF02195">
    <property type="entry name" value="ParB_N"/>
    <property type="match status" value="1"/>
</dbReference>
<evidence type="ECO:0000256" key="1">
    <source>
        <dbReference type="ARBA" id="ARBA00004453"/>
    </source>
</evidence>
<dbReference type="GO" id="GO:0045881">
    <property type="term" value="P:positive regulation of sporulation resulting in formation of a cellular spore"/>
    <property type="evidence" value="ECO:0007669"/>
    <property type="project" value="TreeGrafter"/>
</dbReference>
<dbReference type="InterPro" id="IPR036086">
    <property type="entry name" value="ParB/Sulfiredoxin_sf"/>
</dbReference>
<dbReference type="GO" id="GO:0005694">
    <property type="term" value="C:chromosome"/>
    <property type="evidence" value="ECO:0007669"/>
    <property type="project" value="TreeGrafter"/>
</dbReference>
<evidence type="ECO:0000256" key="3">
    <source>
        <dbReference type="ARBA" id="ARBA00022829"/>
    </source>
</evidence>
<comment type="subcellular location">
    <subcellularLocation>
        <location evidence="1">Cytoplasm</location>
        <location evidence="1">Nucleoid</location>
    </subcellularLocation>
</comment>
<dbReference type="Pfam" id="PF23552">
    <property type="entry name" value="ParB_C"/>
    <property type="match status" value="1"/>
</dbReference>
<evidence type="ECO:0000256" key="5">
    <source>
        <dbReference type="SAM" id="Coils"/>
    </source>
</evidence>
<gene>
    <name evidence="7" type="ORF">L21TH_2540</name>
</gene>
<accession>R1AQM4</accession>
<dbReference type="InterPro" id="IPR003115">
    <property type="entry name" value="ParB_N"/>
</dbReference>
<dbReference type="SUPFAM" id="SSF110849">
    <property type="entry name" value="ParB/Sulfiredoxin"/>
    <property type="match status" value="1"/>
</dbReference>
<feature type="domain" description="ParB-like N-terminal" evidence="6">
    <location>
        <begin position="33"/>
        <end position="122"/>
    </location>
</feature>
<dbReference type="RefSeq" id="WP_006317179.1">
    <property type="nucleotide sequence ID" value="NZ_ARZA01000274.1"/>
</dbReference>
<comment type="caution">
    <text evidence="7">The sequence shown here is derived from an EMBL/GenBank/DDBJ whole genome shotgun (WGS) entry which is preliminary data.</text>
</comment>
<evidence type="ECO:0000256" key="2">
    <source>
        <dbReference type="ARBA" id="ARBA00006295"/>
    </source>
</evidence>
<dbReference type="SMART" id="SM00470">
    <property type="entry name" value="ParB"/>
    <property type="match status" value="1"/>
</dbReference>
<dbReference type="GO" id="GO:0003677">
    <property type="term" value="F:DNA binding"/>
    <property type="evidence" value="ECO:0007669"/>
    <property type="project" value="UniProtKB-KW"/>
</dbReference>
<dbReference type="PANTHER" id="PTHR33375:SF1">
    <property type="entry name" value="CHROMOSOME-PARTITIONING PROTEIN PARB-RELATED"/>
    <property type="match status" value="1"/>
</dbReference>
<dbReference type="PANTHER" id="PTHR33375">
    <property type="entry name" value="CHROMOSOME-PARTITIONING PROTEIN PARB-RELATED"/>
    <property type="match status" value="1"/>
</dbReference>
<proteinExistence type="inferred from homology"/>
<keyword evidence="3" id="KW-0159">Chromosome partition</keyword>
<evidence type="ECO:0000313" key="8">
    <source>
        <dbReference type="Proteomes" id="UP000013378"/>
    </source>
</evidence>
<dbReference type="InterPro" id="IPR041468">
    <property type="entry name" value="HTH_ParB/Spo0J"/>
</dbReference>
<dbReference type="InterPro" id="IPR004437">
    <property type="entry name" value="ParB/RepB/Spo0J"/>
</dbReference>
<dbReference type="EMBL" id="ARZA01000274">
    <property type="protein sequence ID" value="EOC99422.1"/>
    <property type="molecule type" value="Genomic_DNA"/>
</dbReference>
<dbReference type="GO" id="GO:0009295">
    <property type="term" value="C:nucleoid"/>
    <property type="evidence" value="ECO:0007669"/>
    <property type="project" value="UniProtKB-SubCell"/>
</dbReference>
<reference evidence="7 8" key="1">
    <citation type="journal article" date="2015" name="Geomicrobiol. J.">
        <title>Caldisalinibacter kiritimatiensis gen. nov., sp. nov., a moderately thermohalophilic thiosulfate-reducing bacterium from a hypersaline microbial mat.</title>
        <authorList>
            <person name="Ben Hania W."/>
            <person name="Joseph M."/>
            <person name="Fiebig A."/>
            <person name="Bunk B."/>
            <person name="Klenk H.-P."/>
            <person name="Fardeau M.-L."/>
            <person name="Spring S."/>
        </authorList>
    </citation>
    <scope>NUCLEOTIDE SEQUENCE [LARGE SCALE GENOMIC DNA]</scope>
    <source>
        <strain evidence="7 8">L21-TH-D2</strain>
    </source>
</reference>
<protein>
    <submittedName>
        <fullName evidence="7">Chromosome (Plasmid) partitioning protein ParB / Stage 0 sporulation protein J</fullName>
    </submittedName>
</protein>
<dbReference type="eggNOG" id="COG1475">
    <property type="taxonomic scope" value="Bacteria"/>
</dbReference>
<dbReference type="NCBIfam" id="TIGR00180">
    <property type="entry name" value="parB_part"/>
    <property type="match status" value="1"/>
</dbReference>
<dbReference type="Proteomes" id="UP000013378">
    <property type="component" value="Unassembled WGS sequence"/>
</dbReference>